<dbReference type="InterPro" id="IPR036412">
    <property type="entry name" value="HAD-like_sf"/>
</dbReference>
<dbReference type="SFLD" id="SFLDS00003">
    <property type="entry name" value="Haloacid_Dehalogenase"/>
    <property type="match status" value="1"/>
</dbReference>
<dbReference type="Proteomes" id="UP000000814">
    <property type="component" value="Chromosome"/>
</dbReference>
<dbReference type="PANTHER" id="PTHR10000">
    <property type="entry name" value="PHOSPHOSERINE PHOSPHATASE"/>
    <property type="match status" value="1"/>
</dbReference>
<dbReference type="PROSITE" id="PS01228">
    <property type="entry name" value="COF_1"/>
    <property type="match status" value="1"/>
</dbReference>
<dbReference type="Gene3D" id="3.40.50.1000">
    <property type="entry name" value="HAD superfamily/HAD-like"/>
    <property type="match status" value="1"/>
</dbReference>
<dbReference type="HOGENOM" id="CLU_044146_1_3_9"/>
<dbReference type="GO" id="GO:0005829">
    <property type="term" value="C:cytosol"/>
    <property type="evidence" value="ECO:0007669"/>
    <property type="project" value="TreeGrafter"/>
</dbReference>
<dbReference type="InterPro" id="IPR023214">
    <property type="entry name" value="HAD_sf"/>
</dbReference>
<dbReference type="EMBL" id="AE001437">
    <property type="protein sequence ID" value="AAK80975.1"/>
    <property type="molecule type" value="Genomic_DNA"/>
</dbReference>
<evidence type="ECO:0000313" key="1">
    <source>
        <dbReference type="EMBL" id="AAK80975.1"/>
    </source>
</evidence>
<dbReference type="CDD" id="cd07516">
    <property type="entry name" value="HAD_Pase"/>
    <property type="match status" value="1"/>
</dbReference>
<name>Q97ES2_CLOAB</name>
<dbReference type="SFLD" id="SFLDG01144">
    <property type="entry name" value="C2.B.4:_PGP_Like"/>
    <property type="match status" value="1"/>
</dbReference>
<evidence type="ECO:0000313" key="2">
    <source>
        <dbReference type="Proteomes" id="UP000000814"/>
    </source>
</evidence>
<dbReference type="Gene3D" id="3.30.1240.10">
    <property type="match status" value="1"/>
</dbReference>
<dbReference type="InterPro" id="IPR000150">
    <property type="entry name" value="Cof"/>
</dbReference>
<proteinExistence type="predicted"/>
<protein>
    <submittedName>
        <fullName evidence="1">HAD superfamily hydrolase</fullName>
    </submittedName>
</protein>
<dbReference type="GO" id="GO:0016791">
    <property type="term" value="F:phosphatase activity"/>
    <property type="evidence" value="ECO:0007669"/>
    <property type="project" value="TreeGrafter"/>
</dbReference>
<reference evidence="1 2" key="1">
    <citation type="journal article" date="2001" name="J. Bacteriol.">
        <title>Genome sequence and comparative analysis of the solvent-producing bacterium Clostridium acetobutylicum.</title>
        <authorList>
            <person name="Nolling J."/>
            <person name="Breton G."/>
            <person name="Omelchenko M.V."/>
            <person name="Makarova K.S."/>
            <person name="Zeng Q."/>
            <person name="Gibson R."/>
            <person name="Lee H.M."/>
            <person name="Dubois J."/>
            <person name="Qiu D."/>
            <person name="Hitti J."/>
            <person name="Wolf Y.I."/>
            <person name="Tatusov R.L."/>
            <person name="Sabathe F."/>
            <person name="Doucette-Stamm L."/>
            <person name="Soucaille P."/>
            <person name="Daly M.J."/>
            <person name="Bennett G.N."/>
            <person name="Koonin E.V."/>
            <person name="Smith D.R."/>
        </authorList>
    </citation>
    <scope>NUCLEOTIDE SEQUENCE [LARGE SCALE GENOMIC DNA]</scope>
    <source>
        <strain evidence="2">ATCC 824 / DSM 792 / JCM 1419 / LMG 5710 / VKM B-1787</strain>
    </source>
</reference>
<dbReference type="InterPro" id="IPR006379">
    <property type="entry name" value="HAD-SF_hydro_IIB"/>
</dbReference>
<dbReference type="PIR" id="D97273">
    <property type="entry name" value="D97273"/>
</dbReference>
<dbReference type="NCBIfam" id="TIGR01484">
    <property type="entry name" value="HAD-SF-IIB"/>
    <property type="match status" value="1"/>
</dbReference>
<dbReference type="Pfam" id="PF08282">
    <property type="entry name" value="Hydrolase_3"/>
    <property type="match status" value="1"/>
</dbReference>
<dbReference type="GeneID" id="44999522"/>
<dbReference type="OrthoDB" id="9781413at2"/>
<dbReference type="PANTHER" id="PTHR10000:SF8">
    <property type="entry name" value="HAD SUPERFAMILY HYDROLASE-LIKE, TYPE 3"/>
    <property type="match status" value="1"/>
</dbReference>
<dbReference type="eggNOG" id="COG0561">
    <property type="taxonomic scope" value="Bacteria"/>
</dbReference>
<accession>Q97ES2</accession>
<dbReference type="STRING" id="272562.CA_C3035"/>
<dbReference type="KEGG" id="cac:CA_C3035"/>
<dbReference type="AlphaFoldDB" id="Q97ES2"/>
<dbReference type="PATRIC" id="fig|272562.8.peg.3218"/>
<keyword evidence="2" id="KW-1185">Reference proteome</keyword>
<keyword evidence="1" id="KW-0378">Hydrolase</keyword>
<organism evidence="1 2">
    <name type="scientific">Clostridium acetobutylicum (strain ATCC 824 / DSM 792 / JCM 1419 / IAM 19013 / LMG 5710 / NBRC 13948 / NRRL B-527 / VKM B-1787 / 2291 / W)</name>
    <dbReference type="NCBI Taxonomy" id="272562"/>
    <lineage>
        <taxon>Bacteria</taxon>
        <taxon>Bacillati</taxon>
        <taxon>Bacillota</taxon>
        <taxon>Clostridia</taxon>
        <taxon>Eubacteriales</taxon>
        <taxon>Clostridiaceae</taxon>
        <taxon>Clostridium</taxon>
    </lineage>
</organism>
<dbReference type="NCBIfam" id="TIGR00099">
    <property type="entry name" value="Cof-subfamily"/>
    <property type="match status" value="1"/>
</dbReference>
<dbReference type="SUPFAM" id="SSF56784">
    <property type="entry name" value="HAD-like"/>
    <property type="match status" value="1"/>
</dbReference>
<dbReference type="GO" id="GO:0000287">
    <property type="term" value="F:magnesium ion binding"/>
    <property type="evidence" value="ECO:0007669"/>
    <property type="project" value="TreeGrafter"/>
</dbReference>
<dbReference type="SFLD" id="SFLDG01140">
    <property type="entry name" value="C2.B:_Phosphomannomutase_and_P"/>
    <property type="match status" value="1"/>
</dbReference>
<sequence>MKYKLVCIDMDGTLLNSKHCVSGETKEVIRKAYAKGVDIVITTGRIYANAAFYSKLIGVKSPVIASNGAIIRGRDNNIIYKNVLSSDTLSRIFNVCSRLKGNITLHTHDSIICSSKFAYIVMWVIFIGSIIKNNENTLKIKYVKNYSAYINGLKESNDIIKCEIIDKDVKKISAIREELKRMNDIEVVSSSRHNIEVTSKNVSKGNAIKSLAEFYGIKREEIITIGDSENDLSMIEYGGLGVVMENGCESAKKLADYITDTNDNNGVAKVIKKFIMEDGN</sequence>
<gene>
    <name evidence="1" type="ordered locus">CA_C3035</name>
</gene>
<dbReference type="RefSeq" id="WP_010966316.1">
    <property type="nucleotide sequence ID" value="NC_003030.1"/>
</dbReference>